<accession>A0ABC9VUJ7</accession>
<dbReference type="InterPro" id="IPR036691">
    <property type="entry name" value="Endo/exonu/phosph_ase_sf"/>
</dbReference>
<evidence type="ECO:0000313" key="1">
    <source>
        <dbReference type="EMBL" id="GAB0176868.1"/>
    </source>
</evidence>
<protein>
    <recommendedName>
        <fullName evidence="3">Dtw domain-containing protein 2</fullName>
    </recommendedName>
</protein>
<dbReference type="AlphaFoldDB" id="A0ABC9VUJ7"/>
<gene>
    <name evidence="1" type="ORF">GRJ2_000152000</name>
</gene>
<organism evidence="1 2">
    <name type="scientific">Grus japonensis</name>
    <name type="common">Japanese crane</name>
    <name type="synonym">Red-crowned crane</name>
    <dbReference type="NCBI Taxonomy" id="30415"/>
    <lineage>
        <taxon>Eukaryota</taxon>
        <taxon>Metazoa</taxon>
        <taxon>Chordata</taxon>
        <taxon>Craniata</taxon>
        <taxon>Vertebrata</taxon>
        <taxon>Euteleostomi</taxon>
        <taxon>Archelosauria</taxon>
        <taxon>Archosauria</taxon>
        <taxon>Dinosauria</taxon>
        <taxon>Saurischia</taxon>
        <taxon>Theropoda</taxon>
        <taxon>Coelurosauria</taxon>
        <taxon>Aves</taxon>
        <taxon>Neognathae</taxon>
        <taxon>Neoaves</taxon>
        <taxon>Gruiformes</taxon>
        <taxon>Gruidae</taxon>
        <taxon>Grus</taxon>
    </lineage>
</organism>
<dbReference type="Proteomes" id="UP001623348">
    <property type="component" value="Unassembled WGS sequence"/>
</dbReference>
<dbReference type="PANTHER" id="PTHR33395:SF22">
    <property type="entry name" value="REVERSE TRANSCRIPTASE DOMAIN-CONTAINING PROTEIN"/>
    <property type="match status" value="1"/>
</dbReference>
<dbReference type="EMBL" id="BAAFJT010000001">
    <property type="protein sequence ID" value="GAB0176868.1"/>
    <property type="molecule type" value="Genomic_DNA"/>
</dbReference>
<keyword evidence="2" id="KW-1185">Reference proteome</keyword>
<dbReference type="PANTHER" id="PTHR33395">
    <property type="entry name" value="TRANSCRIPTASE, PUTATIVE-RELATED-RELATED"/>
    <property type="match status" value="1"/>
</dbReference>
<dbReference type="SUPFAM" id="SSF56219">
    <property type="entry name" value="DNase I-like"/>
    <property type="match status" value="1"/>
</dbReference>
<dbReference type="Gene3D" id="3.60.10.10">
    <property type="entry name" value="Endonuclease/exonuclease/phosphatase"/>
    <property type="match status" value="1"/>
</dbReference>
<evidence type="ECO:0008006" key="3">
    <source>
        <dbReference type="Google" id="ProtNLM"/>
    </source>
</evidence>
<name>A0ABC9VUJ7_GRUJA</name>
<evidence type="ECO:0000313" key="2">
    <source>
        <dbReference type="Proteomes" id="UP001623348"/>
    </source>
</evidence>
<sequence length="152" mass="17312">MSERQGYGGVALYVREQLECMELCLGMDDELTESLRVRIKEQTGMGDIVVGICYRPPDQEEQVDEALYRQAEAPSRSQALVLIGDLNHPDICRKDNTARDKQYRVFLESTDDKFLIQVIEEPTMRSAVLYLILTNKEGLLGDVKVKDSLKLQ</sequence>
<comment type="caution">
    <text evidence="1">The sequence shown here is derived from an EMBL/GenBank/DDBJ whole genome shotgun (WGS) entry which is preliminary data.</text>
</comment>
<proteinExistence type="predicted"/>
<reference evidence="1 2" key="1">
    <citation type="submission" date="2024-06" db="EMBL/GenBank/DDBJ databases">
        <title>The draft genome of Grus japonensis, version 3.</title>
        <authorList>
            <person name="Nabeshima K."/>
            <person name="Suzuki S."/>
            <person name="Onuma M."/>
        </authorList>
    </citation>
    <scope>NUCLEOTIDE SEQUENCE [LARGE SCALE GENOMIC DNA]</scope>
    <source>
        <strain evidence="1 2">451A</strain>
    </source>
</reference>